<reference evidence="1 2" key="1">
    <citation type="journal article" date="2015" name="Genome Announc.">
        <title>Draft Genome Sequence of Cyanobacterium Hassallia byssoidea Strain VB512170, Isolated from Monuments in India.</title>
        <authorList>
            <person name="Singh D."/>
            <person name="Chandrababunaidu M.M."/>
            <person name="Panda A."/>
            <person name="Sen D."/>
            <person name="Bhattacharyya S."/>
            <person name="Adhikary S.P."/>
            <person name="Tripathy S."/>
        </authorList>
    </citation>
    <scope>NUCLEOTIDE SEQUENCE [LARGE SCALE GENOMIC DNA]</scope>
    <source>
        <strain evidence="1 2">VB512170</strain>
    </source>
</reference>
<proteinExistence type="predicted"/>
<dbReference type="Pfam" id="PF14903">
    <property type="entry name" value="WG_beta_rep"/>
    <property type="match status" value="8"/>
</dbReference>
<dbReference type="EMBL" id="JTCM02000034">
    <property type="protein sequence ID" value="NEU74090.1"/>
    <property type="molecule type" value="Genomic_DNA"/>
</dbReference>
<dbReference type="PANTHER" id="PTHR37841:SF1">
    <property type="entry name" value="DUF3298 DOMAIN-CONTAINING PROTEIN"/>
    <property type="match status" value="1"/>
</dbReference>
<evidence type="ECO:0000313" key="1">
    <source>
        <dbReference type="EMBL" id="NEU74090.1"/>
    </source>
</evidence>
<organism evidence="1 2">
    <name type="scientific">Hassallia byssoidea VB512170</name>
    <dbReference type="NCBI Taxonomy" id="1304833"/>
    <lineage>
        <taxon>Bacteria</taxon>
        <taxon>Bacillati</taxon>
        <taxon>Cyanobacteriota</taxon>
        <taxon>Cyanophyceae</taxon>
        <taxon>Nostocales</taxon>
        <taxon>Tolypothrichaceae</taxon>
        <taxon>Hassallia</taxon>
    </lineage>
</organism>
<sequence length="422" mass="47312">MKAILKLKISNMLKLEDGGYFYQGLAKVKLNGKWSFINKTGKLICQAQFDEVRDFSGGLAAVNIGGSDAQKWGFINKTGQLIAKPQFDGIDNFCEGFAAVNIGGYETGKWGFIDHNGELVVQAKYDRVMKFSQGLAAVKYDGKWGFINQLGEVVLSPQFVDVQDFSEGLAPICVEKDIDNKGKWGFINHKLENVISPSNKFRGVRPFQQGLAPIETGFQEYGYIDKSGNIVIPPIFSFTRNFVEDLAIVGYTRKINGQLLGTFGEDDYGDRSLIFYERPQSVTNTIQQKAIINKKGDIVKTYEYNWEKVDDFKEGMAVLCVKDGYSYKYGFVNKLGNCIIPCKFSYALYFSEGLAAVNTSRNFNDTPKWKYIDKVGNVVINVEASQASPFREGLAVIKCKDTTNSSYNYAYFIDKTGKNVFE</sequence>
<evidence type="ECO:0000313" key="2">
    <source>
        <dbReference type="Proteomes" id="UP000031549"/>
    </source>
</evidence>
<accession>A0A846HBY1</accession>
<dbReference type="RefSeq" id="WP_039741326.1">
    <property type="nucleotide sequence ID" value="NZ_JTCM02000034.1"/>
</dbReference>
<protein>
    <submittedName>
        <fullName evidence="1">WG repeat-containing protein</fullName>
    </submittedName>
</protein>
<comment type="caution">
    <text evidence="1">The sequence shown here is derived from an EMBL/GenBank/DDBJ whole genome shotgun (WGS) entry which is preliminary data.</text>
</comment>
<gene>
    <name evidence="1" type="ORF">PI95_016375</name>
</gene>
<name>A0A846HBY1_9CYAN</name>
<dbReference type="AlphaFoldDB" id="A0A846HBY1"/>
<dbReference type="Proteomes" id="UP000031549">
    <property type="component" value="Unassembled WGS sequence"/>
</dbReference>
<dbReference type="SUPFAM" id="SSF69360">
    <property type="entry name" value="Cell wall binding repeat"/>
    <property type="match status" value="1"/>
</dbReference>
<dbReference type="PANTHER" id="PTHR37841">
    <property type="entry name" value="GLR2918 PROTEIN"/>
    <property type="match status" value="1"/>
</dbReference>
<dbReference type="InterPro" id="IPR032774">
    <property type="entry name" value="WG_beta_rep"/>
</dbReference>
<keyword evidence="2" id="KW-1185">Reference proteome</keyword>